<comment type="caution">
    <text evidence="2">The sequence shown here is derived from an EMBL/GenBank/DDBJ whole genome shotgun (WGS) entry which is preliminary data.</text>
</comment>
<evidence type="ECO:0000313" key="3">
    <source>
        <dbReference type="Proteomes" id="UP000179153"/>
    </source>
</evidence>
<accession>A0A1G2HFE9</accession>
<protein>
    <recommendedName>
        <fullName evidence="4">Fimbrial assembly protein</fullName>
    </recommendedName>
</protein>
<keyword evidence="1" id="KW-1133">Transmembrane helix</keyword>
<organism evidence="2 3">
    <name type="scientific">Candidatus Spechtbacteria bacterium RIFCSPLOWO2_01_FULL_46_10</name>
    <dbReference type="NCBI Taxonomy" id="1802163"/>
    <lineage>
        <taxon>Bacteria</taxon>
        <taxon>Candidatus Spechtiibacteriota</taxon>
    </lineage>
</organism>
<feature type="transmembrane region" description="Helical" evidence="1">
    <location>
        <begin position="30"/>
        <end position="56"/>
    </location>
</feature>
<keyword evidence="1" id="KW-0472">Membrane</keyword>
<evidence type="ECO:0000313" key="2">
    <source>
        <dbReference type="EMBL" id="OGZ61203.1"/>
    </source>
</evidence>
<evidence type="ECO:0008006" key="4">
    <source>
        <dbReference type="Google" id="ProtNLM"/>
    </source>
</evidence>
<proteinExistence type="predicted"/>
<evidence type="ECO:0000256" key="1">
    <source>
        <dbReference type="SAM" id="Phobius"/>
    </source>
</evidence>
<dbReference type="PANTHER" id="PTHR40278">
    <property type="entry name" value="DNA UTILIZATION PROTEIN HOFN"/>
    <property type="match status" value="1"/>
</dbReference>
<reference evidence="2 3" key="1">
    <citation type="journal article" date="2016" name="Nat. Commun.">
        <title>Thousands of microbial genomes shed light on interconnected biogeochemical processes in an aquifer system.</title>
        <authorList>
            <person name="Anantharaman K."/>
            <person name="Brown C.T."/>
            <person name="Hug L.A."/>
            <person name="Sharon I."/>
            <person name="Castelle C.J."/>
            <person name="Probst A.J."/>
            <person name="Thomas B.C."/>
            <person name="Singh A."/>
            <person name="Wilkins M.J."/>
            <person name="Karaoz U."/>
            <person name="Brodie E.L."/>
            <person name="Williams K.H."/>
            <person name="Hubbard S.S."/>
            <person name="Banfield J.F."/>
        </authorList>
    </citation>
    <scope>NUCLEOTIDE SEQUENCE [LARGE SCALE GENOMIC DNA]</scope>
</reference>
<gene>
    <name evidence="2" type="ORF">A2932_00940</name>
</gene>
<dbReference type="Proteomes" id="UP000179153">
    <property type="component" value="Unassembled WGS sequence"/>
</dbReference>
<name>A0A1G2HFE9_9BACT</name>
<dbReference type="EMBL" id="MHOI01000026">
    <property type="protein sequence ID" value="OGZ61203.1"/>
    <property type="molecule type" value="Genomic_DNA"/>
</dbReference>
<dbReference type="Pfam" id="PF05137">
    <property type="entry name" value="PilN"/>
    <property type="match status" value="1"/>
</dbReference>
<dbReference type="STRING" id="1802163.A2932_00940"/>
<dbReference type="InterPro" id="IPR052534">
    <property type="entry name" value="Extracell_DNA_Util/SecSys_Comp"/>
</dbReference>
<dbReference type="PANTHER" id="PTHR40278:SF1">
    <property type="entry name" value="DNA UTILIZATION PROTEIN HOFN"/>
    <property type="match status" value="1"/>
</dbReference>
<keyword evidence="1" id="KW-0812">Transmembrane</keyword>
<sequence length="188" mass="20854">MALGVLDKFMLNFLPQTHKKVLRLRLLTRAVWACSVFIVLASIVFGTIFFAGIQFFNIQNDALNERLAGAQSADTAQDVREVEEEITKLNMLMAQVAAVYGQEKYDLIQIVERIARLMPQGTSLTSLNTSTGTVIVLISGKADLRSQVIALQDNLEAEKMFAEVEAPLSNLLEAEDVDFKFTITLANK</sequence>
<dbReference type="AlphaFoldDB" id="A0A1G2HFE9"/>
<dbReference type="InterPro" id="IPR007813">
    <property type="entry name" value="PilN"/>
</dbReference>